<accession>A0A4R7Z9S2</accession>
<dbReference type="RefSeq" id="WP_134171080.1">
    <property type="nucleotide sequence ID" value="NZ_SODD01000049.1"/>
</dbReference>
<organism evidence="2 3">
    <name type="scientific">Breznakia blatticola</name>
    <dbReference type="NCBI Taxonomy" id="1754012"/>
    <lineage>
        <taxon>Bacteria</taxon>
        <taxon>Bacillati</taxon>
        <taxon>Bacillota</taxon>
        <taxon>Erysipelotrichia</taxon>
        <taxon>Erysipelotrichales</taxon>
        <taxon>Erysipelotrichaceae</taxon>
        <taxon>Breznakia</taxon>
    </lineage>
</organism>
<keyword evidence="1" id="KW-0472">Membrane</keyword>
<reference evidence="2 3" key="1">
    <citation type="submission" date="2019-03" db="EMBL/GenBank/DDBJ databases">
        <title>Genomic Encyclopedia of Type Strains, Phase IV (KMG-IV): sequencing the most valuable type-strain genomes for metagenomic binning, comparative biology and taxonomic classification.</title>
        <authorList>
            <person name="Goeker M."/>
        </authorList>
    </citation>
    <scope>NUCLEOTIDE SEQUENCE [LARGE SCALE GENOMIC DNA]</scope>
    <source>
        <strain evidence="2 3">DSM 28867</strain>
    </source>
</reference>
<feature type="transmembrane region" description="Helical" evidence="1">
    <location>
        <begin position="6"/>
        <end position="25"/>
    </location>
</feature>
<feature type="transmembrane region" description="Helical" evidence="1">
    <location>
        <begin position="37"/>
        <end position="56"/>
    </location>
</feature>
<evidence type="ECO:0000313" key="2">
    <source>
        <dbReference type="EMBL" id="TDW13125.1"/>
    </source>
</evidence>
<dbReference type="AlphaFoldDB" id="A0A4R7Z9S2"/>
<protein>
    <submittedName>
        <fullName evidence="2">Uncharacterized protein</fullName>
    </submittedName>
</protein>
<proteinExistence type="predicted"/>
<sequence>MKILNIVVTIGSSLLITLLITYFAVNLKKKQKLKFDIFMDIFSKVFISVIMILVAVEANTISEQQYERDMKESSPIFEITRNNDFAQKGFDETYKLTNSKGIAQYVDFSRIDTVEFYYHDMPVHMTIINANEENIKYESKENEWYYIPKTQNISTKSMKELFERKVKEKTDENTDVYFERYYKVSFVDYKNEKFTFYFIESDDEYILKYTDEESYNNKISFLNNEKKWGGGMMFNNKNENVESRVDQMLVNIEKGYDNMKYIEENFSGVSY</sequence>
<evidence type="ECO:0000256" key="1">
    <source>
        <dbReference type="SAM" id="Phobius"/>
    </source>
</evidence>
<keyword evidence="1" id="KW-0812">Transmembrane</keyword>
<keyword evidence="1" id="KW-1133">Transmembrane helix</keyword>
<dbReference type="Proteomes" id="UP000294743">
    <property type="component" value="Unassembled WGS sequence"/>
</dbReference>
<gene>
    <name evidence="2" type="ORF">EDD63_14915</name>
</gene>
<dbReference type="EMBL" id="SODD01000049">
    <property type="protein sequence ID" value="TDW13125.1"/>
    <property type="molecule type" value="Genomic_DNA"/>
</dbReference>
<dbReference type="OrthoDB" id="10002093at2"/>
<name>A0A4R7Z9S2_9FIRM</name>
<comment type="caution">
    <text evidence="2">The sequence shown here is derived from an EMBL/GenBank/DDBJ whole genome shotgun (WGS) entry which is preliminary data.</text>
</comment>
<keyword evidence="3" id="KW-1185">Reference proteome</keyword>
<evidence type="ECO:0000313" key="3">
    <source>
        <dbReference type="Proteomes" id="UP000294743"/>
    </source>
</evidence>